<evidence type="ECO:0000313" key="1">
    <source>
        <dbReference type="EMBL" id="GHA77957.1"/>
    </source>
</evidence>
<reference evidence="1" key="1">
    <citation type="journal article" date="2014" name="Int. J. Syst. Evol. Microbiol.">
        <title>Complete genome sequence of Corynebacterium casei LMG S-19264T (=DSM 44701T), isolated from a smear-ripened cheese.</title>
        <authorList>
            <consortium name="US DOE Joint Genome Institute (JGI-PGF)"/>
            <person name="Walter F."/>
            <person name="Albersmeier A."/>
            <person name="Kalinowski J."/>
            <person name="Ruckert C."/>
        </authorList>
    </citation>
    <scope>NUCLEOTIDE SEQUENCE</scope>
    <source>
        <strain evidence="1">JCM 4518</strain>
    </source>
</reference>
<reference evidence="1" key="2">
    <citation type="submission" date="2020-09" db="EMBL/GenBank/DDBJ databases">
        <authorList>
            <person name="Sun Q."/>
            <person name="Ohkuma M."/>
        </authorList>
    </citation>
    <scope>NUCLEOTIDE SEQUENCE</scope>
    <source>
        <strain evidence="1">JCM 4518</strain>
    </source>
</reference>
<proteinExistence type="predicted"/>
<dbReference type="EMBL" id="BMUL01000004">
    <property type="protein sequence ID" value="GHA77957.1"/>
    <property type="molecule type" value="Genomic_DNA"/>
</dbReference>
<keyword evidence="2" id="KW-1185">Reference proteome</keyword>
<evidence type="ECO:0000313" key="2">
    <source>
        <dbReference type="Proteomes" id="UP000644020"/>
    </source>
</evidence>
<evidence type="ECO:0008006" key="3">
    <source>
        <dbReference type="Google" id="ProtNLM"/>
    </source>
</evidence>
<dbReference type="Proteomes" id="UP000644020">
    <property type="component" value="Unassembled WGS sequence"/>
</dbReference>
<sequence>MRLLFMATLGQTLHEVTLGLDLAAQLKDAGIASHFVVDRYNEGQLAAAGHPYTLVDTSLGPGVREVVARAVREARPDAIVLSDYMAHWLTHVVNYGIDPWFVDDFGLPVIALDSVHLEDTDLEVEVLGRTTRVSDRILTAPAHLLPVPANRPDAGGGRGLPYRADRTLAPPSAAARRELRRSLGVRDGERLLMLPTLPWQRIMQTQAGPRTRELAVRVPELVGHYLRRLPPETRFLAVGPYLDGFGLPSDRLHVEETYTAGRYTDLLGAADGVLGLFLPSFALERAVLADVPGLFTVNTFDVDGEPGARRLAGAFGGLTPAVRSWLAAFPGPVPPFHMWPLQWNAVVSRLLEDNPLTTTALRAELLDEESVVAGLSAVLYDDGVRDRLAAARTDYRDALARLPETAEVFLTAARRCGVGV</sequence>
<organism evidence="1 2">
    <name type="scientific">Streptomyces termitum</name>
    <dbReference type="NCBI Taxonomy" id="67368"/>
    <lineage>
        <taxon>Bacteria</taxon>
        <taxon>Bacillati</taxon>
        <taxon>Actinomycetota</taxon>
        <taxon>Actinomycetes</taxon>
        <taxon>Kitasatosporales</taxon>
        <taxon>Streptomycetaceae</taxon>
        <taxon>Streptomyces</taxon>
    </lineage>
</organism>
<dbReference type="InterPro" id="IPR045945">
    <property type="entry name" value="DUF6365"/>
</dbReference>
<dbReference type="Pfam" id="PF19892">
    <property type="entry name" value="DUF6365"/>
    <property type="match status" value="1"/>
</dbReference>
<dbReference type="AlphaFoldDB" id="A0A918T1H9"/>
<gene>
    <name evidence="1" type="ORF">GCM10010305_21340</name>
</gene>
<name>A0A918T1H9_9ACTN</name>
<protein>
    <recommendedName>
        <fullName evidence="3">Glycosyltransferase</fullName>
    </recommendedName>
</protein>
<accession>A0A918T1H9</accession>
<comment type="caution">
    <text evidence="1">The sequence shown here is derived from an EMBL/GenBank/DDBJ whole genome shotgun (WGS) entry which is preliminary data.</text>
</comment>
<dbReference type="RefSeq" id="WP_189976328.1">
    <property type="nucleotide sequence ID" value="NZ_BMUL01000004.1"/>
</dbReference>